<dbReference type="InterPro" id="IPR050300">
    <property type="entry name" value="GDXG_lipolytic_enzyme"/>
</dbReference>
<organism evidence="3 4">
    <name type="scientific">Diaporthe ampelina</name>
    <dbReference type="NCBI Taxonomy" id="1214573"/>
    <lineage>
        <taxon>Eukaryota</taxon>
        <taxon>Fungi</taxon>
        <taxon>Dikarya</taxon>
        <taxon>Ascomycota</taxon>
        <taxon>Pezizomycotina</taxon>
        <taxon>Sordariomycetes</taxon>
        <taxon>Sordariomycetidae</taxon>
        <taxon>Diaporthales</taxon>
        <taxon>Diaporthaceae</taxon>
        <taxon>Diaporthe</taxon>
    </lineage>
</organism>
<accession>A0A0G2FNC8</accession>
<dbReference type="STRING" id="1214573.A0A0G2FNC8"/>
<sequence>MEAIREALAKYGNTWNTEVPPALAKLYGPIQAKFNSKYDGQIKAETAIKYGPDARNRVDVYTPVEADKSGGSSRPVVVFIHGGGLVAGDNNMYANIGNYFASNGFTTCLVTYRLALQGGHHPNGAEDVTAALQWIQANISQHGGDPDKVVALGQSAGGLHLATALFLGKLDPSPKPLLRGAVLLSAPFTTDSSDPSRADVLKDWFQTAHLFEVNQRWGPAAIFRQEFFGTATTPPREKLPCELLMMVGEAEADEILEGTFEFLSDYRKRFSKLPVLEVLKGHNHVSYTFGLGLDEPEYAAVGTRLISFIKESTV</sequence>
<evidence type="ECO:0000313" key="3">
    <source>
        <dbReference type="EMBL" id="KKY35832.1"/>
    </source>
</evidence>
<dbReference type="Pfam" id="PF00135">
    <property type="entry name" value="COesterase"/>
    <property type="match status" value="1"/>
</dbReference>
<dbReference type="Proteomes" id="UP000034680">
    <property type="component" value="Unassembled WGS sequence"/>
</dbReference>
<dbReference type="InterPro" id="IPR029058">
    <property type="entry name" value="AB_hydrolase_fold"/>
</dbReference>
<dbReference type="AlphaFoldDB" id="A0A0G2FNC8"/>
<proteinExistence type="predicted"/>
<dbReference type="InterPro" id="IPR002018">
    <property type="entry name" value="CarbesteraseB"/>
</dbReference>
<dbReference type="EMBL" id="LCUC01000145">
    <property type="protein sequence ID" value="KKY35832.1"/>
    <property type="molecule type" value="Genomic_DNA"/>
</dbReference>
<gene>
    <name evidence="3" type="ORF">UCDDA912_g04220</name>
</gene>
<dbReference type="GO" id="GO:0016787">
    <property type="term" value="F:hydrolase activity"/>
    <property type="evidence" value="ECO:0007669"/>
    <property type="project" value="UniProtKB-KW"/>
</dbReference>
<dbReference type="SUPFAM" id="SSF53474">
    <property type="entry name" value="alpha/beta-Hydrolases"/>
    <property type="match status" value="1"/>
</dbReference>
<keyword evidence="4" id="KW-1185">Reference proteome</keyword>
<dbReference type="OrthoDB" id="433474at2759"/>
<feature type="domain" description="Carboxylesterase type B" evidence="2">
    <location>
        <begin position="58"/>
        <end position="189"/>
    </location>
</feature>
<name>A0A0G2FNC8_9PEZI</name>
<comment type="caution">
    <text evidence="3">The sequence shown here is derived from an EMBL/GenBank/DDBJ whole genome shotgun (WGS) entry which is preliminary data.</text>
</comment>
<evidence type="ECO:0000259" key="2">
    <source>
        <dbReference type="Pfam" id="PF00135"/>
    </source>
</evidence>
<dbReference type="Gene3D" id="3.40.50.1820">
    <property type="entry name" value="alpha/beta hydrolase"/>
    <property type="match status" value="1"/>
</dbReference>
<reference evidence="3 4" key="1">
    <citation type="submission" date="2015-05" db="EMBL/GenBank/DDBJ databases">
        <title>Distinctive expansion of gene families associated with plant cell wall degradation and secondary metabolism in the genomes of grapevine trunk pathogens.</title>
        <authorList>
            <person name="Lawrence D.P."/>
            <person name="Travadon R."/>
            <person name="Rolshausen P.E."/>
            <person name="Baumgartner K."/>
        </authorList>
    </citation>
    <scope>NUCLEOTIDE SEQUENCE [LARGE SCALE GENOMIC DNA]</scope>
    <source>
        <strain evidence="3">DA912</strain>
    </source>
</reference>
<evidence type="ECO:0000313" key="4">
    <source>
        <dbReference type="Proteomes" id="UP000034680"/>
    </source>
</evidence>
<reference evidence="3 4" key="2">
    <citation type="submission" date="2015-05" db="EMBL/GenBank/DDBJ databases">
        <authorList>
            <person name="Morales-Cruz A."/>
            <person name="Amrine K.C."/>
            <person name="Cantu D."/>
        </authorList>
    </citation>
    <scope>NUCLEOTIDE SEQUENCE [LARGE SCALE GENOMIC DNA]</scope>
    <source>
        <strain evidence="3">DA912</strain>
    </source>
</reference>
<protein>
    <submittedName>
        <fullName evidence="3">Putative carboxylesterase type b</fullName>
    </submittedName>
</protein>
<dbReference type="PANTHER" id="PTHR48081">
    <property type="entry name" value="AB HYDROLASE SUPERFAMILY PROTEIN C4A8.06C"/>
    <property type="match status" value="1"/>
</dbReference>
<evidence type="ECO:0000256" key="1">
    <source>
        <dbReference type="ARBA" id="ARBA00022801"/>
    </source>
</evidence>
<keyword evidence="1" id="KW-0378">Hydrolase</keyword>